<dbReference type="Proteomes" id="UP001583172">
    <property type="component" value="Unassembled WGS sequence"/>
</dbReference>
<feature type="region of interest" description="Disordered" evidence="1">
    <location>
        <begin position="149"/>
        <end position="189"/>
    </location>
</feature>
<evidence type="ECO:0000256" key="1">
    <source>
        <dbReference type="SAM" id="MobiDB-lite"/>
    </source>
</evidence>
<comment type="caution">
    <text evidence="2">The sequence shown here is derived from an EMBL/GenBank/DDBJ whole genome shotgun (WGS) entry which is preliminary data.</text>
</comment>
<feature type="region of interest" description="Disordered" evidence="1">
    <location>
        <begin position="210"/>
        <end position="262"/>
    </location>
</feature>
<protein>
    <submittedName>
        <fullName evidence="2">Uncharacterized protein</fullName>
    </submittedName>
</protein>
<keyword evidence="3" id="KW-1185">Reference proteome</keyword>
<proteinExistence type="predicted"/>
<sequence length="429" mass="48723">MATFGTRNPRPFAWELPTCNCHYYYQYYVCGCPDQTRPNTDVHIPSFKRCDLSYQPFLVRLKYWIQGFQHNPNPPLRNEVSVLPFPCFKHMMEARVFLSPEALALERQRLLDPRANPVSAARHNANTVKMRQFQDECRTWEFLKRKRDALEKEEEDEKRTKDDDETSQPPPRKRRVLPDTAVKASTKKPVTRQLQATTFADLVELVEPSSRKRQAINTPPPILKSSTQPQRPSPRKTVRFSDPHTSSSSSSSSSSTTTTTHKPNHYSTLTWLLEEPPFPPSPSLSHLSSYHHHPPTNPLEHLQQILTRYTPPDPNQNQHTTSPPDISTTILPTHGPAAVPRVVYDGHTHRGYHGGAYKLDGEALHRARVLAWGRKGGERGVEAAEVVRRRWERDGTGGMAGRVVVDGDGDGDDDGEGWKWLRGVAEDGR</sequence>
<feature type="compositionally biased region" description="Low complexity" evidence="1">
    <location>
        <begin position="245"/>
        <end position="260"/>
    </location>
</feature>
<reference evidence="2 3" key="1">
    <citation type="journal article" date="2024" name="Commun. Biol.">
        <title>Comparative genomic analysis of thermophilic fungi reveals convergent evolutionary adaptations and gene losses.</title>
        <authorList>
            <person name="Steindorff A.S."/>
            <person name="Aguilar-Pontes M.V."/>
            <person name="Robinson A.J."/>
            <person name="Andreopoulos B."/>
            <person name="LaButti K."/>
            <person name="Kuo A."/>
            <person name="Mondo S."/>
            <person name="Riley R."/>
            <person name="Otillar R."/>
            <person name="Haridas S."/>
            <person name="Lipzen A."/>
            <person name="Grimwood J."/>
            <person name="Schmutz J."/>
            <person name="Clum A."/>
            <person name="Reid I.D."/>
            <person name="Moisan M.C."/>
            <person name="Butler G."/>
            <person name="Nguyen T.T.M."/>
            <person name="Dewar K."/>
            <person name="Conant G."/>
            <person name="Drula E."/>
            <person name="Henrissat B."/>
            <person name="Hansel C."/>
            <person name="Singer S."/>
            <person name="Hutchinson M.I."/>
            <person name="de Vries R.P."/>
            <person name="Natvig D.O."/>
            <person name="Powell A.J."/>
            <person name="Tsang A."/>
            <person name="Grigoriev I.V."/>
        </authorList>
    </citation>
    <scope>NUCLEOTIDE SEQUENCE [LARGE SCALE GENOMIC DNA]</scope>
    <source>
        <strain evidence="2 3">CBS 620.91</strain>
    </source>
</reference>
<feature type="region of interest" description="Disordered" evidence="1">
    <location>
        <begin position="308"/>
        <end position="331"/>
    </location>
</feature>
<feature type="compositionally biased region" description="Polar residues" evidence="1">
    <location>
        <begin position="315"/>
        <end position="331"/>
    </location>
</feature>
<evidence type="ECO:0000313" key="3">
    <source>
        <dbReference type="Proteomes" id="UP001583172"/>
    </source>
</evidence>
<feature type="region of interest" description="Disordered" evidence="1">
    <location>
        <begin position="397"/>
        <end position="418"/>
    </location>
</feature>
<gene>
    <name evidence="2" type="ORF">VTJ49DRAFT_2963</name>
</gene>
<organism evidence="2 3">
    <name type="scientific">Humicola insolens</name>
    <name type="common">Soft-rot fungus</name>
    <dbReference type="NCBI Taxonomy" id="85995"/>
    <lineage>
        <taxon>Eukaryota</taxon>
        <taxon>Fungi</taxon>
        <taxon>Dikarya</taxon>
        <taxon>Ascomycota</taxon>
        <taxon>Pezizomycotina</taxon>
        <taxon>Sordariomycetes</taxon>
        <taxon>Sordariomycetidae</taxon>
        <taxon>Sordariales</taxon>
        <taxon>Chaetomiaceae</taxon>
        <taxon>Mycothermus</taxon>
    </lineage>
</organism>
<dbReference type="EMBL" id="JAZGSY010000232">
    <property type="protein sequence ID" value="KAL1838182.1"/>
    <property type="molecule type" value="Genomic_DNA"/>
</dbReference>
<accession>A0ABR3V8S7</accession>
<name>A0ABR3V8S7_HUMIN</name>
<evidence type="ECO:0000313" key="2">
    <source>
        <dbReference type="EMBL" id="KAL1838182.1"/>
    </source>
</evidence>